<accession>A0ACA9K440</accession>
<proteinExistence type="predicted"/>
<gene>
    <name evidence="1" type="ORF">SCALOS_LOCUS1186</name>
</gene>
<reference evidence="1" key="1">
    <citation type="submission" date="2021-06" db="EMBL/GenBank/DDBJ databases">
        <authorList>
            <person name="Kallberg Y."/>
            <person name="Tangrot J."/>
            <person name="Rosling A."/>
        </authorList>
    </citation>
    <scope>NUCLEOTIDE SEQUENCE</scope>
    <source>
        <strain evidence="1">AU212A</strain>
    </source>
</reference>
<evidence type="ECO:0000313" key="1">
    <source>
        <dbReference type="EMBL" id="CAG8451065.1"/>
    </source>
</evidence>
<organism evidence="1 2">
    <name type="scientific">Scutellospora calospora</name>
    <dbReference type="NCBI Taxonomy" id="85575"/>
    <lineage>
        <taxon>Eukaryota</taxon>
        <taxon>Fungi</taxon>
        <taxon>Fungi incertae sedis</taxon>
        <taxon>Mucoromycota</taxon>
        <taxon>Glomeromycotina</taxon>
        <taxon>Glomeromycetes</taxon>
        <taxon>Diversisporales</taxon>
        <taxon>Gigasporaceae</taxon>
        <taxon>Scutellospora</taxon>
    </lineage>
</organism>
<sequence length="295" mass="33840">MDISTTTTSSNTNTPIILNKKKTRPKISDVRPYFKQKTINDKEVICDFCKSLFSKTTATSTLYKYLNSQHSGWNTKNLESKQQLLIFISETTISRQTLTLAQKTHFNMLITEWIILNTLPFSIVSSKLFAKMLQYLNINIDLLSYKTIKSTIQKIDNEWKLKKILLDICMLPHPHTGKEINEWLCSILATFNITSKVFYATTDRGSNIILAMQLLKGNLVLKNNFHFHSYRCLAHILNLIVTASLLPIKLSIKKVRNFVNIISSLSSITQNFKELKQSISESEAIRKILQDVSTQ</sequence>
<dbReference type="EMBL" id="CAJVPM010000745">
    <property type="protein sequence ID" value="CAG8451065.1"/>
    <property type="molecule type" value="Genomic_DNA"/>
</dbReference>
<protein>
    <submittedName>
        <fullName evidence="1">5488_t:CDS:1</fullName>
    </submittedName>
</protein>
<name>A0ACA9K440_9GLOM</name>
<comment type="caution">
    <text evidence="1">The sequence shown here is derived from an EMBL/GenBank/DDBJ whole genome shotgun (WGS) entry which is preliminary data.</text>
</comment>
<evidence type="ECO:0000313" key="2">
    <source>
        <dbReference type="Proteomes" id="UP000789860"/>
    </source>
</evidence>
<dbReference type="Proteomes" id="UP000789860">
    <property type="component" value="Unassembled WGS sequence"/>
</dbReference>
<keyword evidence="2" id="KW-1185">Reference proteome</keyword>